<evidence type="ECO:0000256" key="3">
    <source>
        <dbReference type="ARBA" id="ARBA00022692"/>
    </source>
</evidence>
<dbReference type="InterPro" id="IPR028082">
    <property type="entry name" value="Peripla_BP_I"/>
</dbReference>
<dbReference type="InterPro" id="IPR001828">
    <property type="entry name" value="ANF_lig-bd_rcpt"/>
</dbReference>
<keyword evidence="6" id="KW-0472">Membrane</keyword>
<reference evidence="12" key="2">
    <citation type="journal article" date="2021" name="Genome Biol. Evol.">
        <title>Developing a high-quality reference genome for a parasitic bivalve with doubly uniparental inheritance (Bivalvia: Unionida).</title>
        <authorList>
            <person name="Smith C.H."/>
        </authorList>
    </citation>
    <scope>NUCLEOTIDE SEQUENCE</scope>
    <source>
        <strain evidence="12">CHS0354</strain>
        <tissue evidence="12">Mantle</tissue>
    </source>
</reference>
<keyword evidence="8" id="KW-0325">Glycoprotein</keyword>
<evidence type="ECO:0000259" key="11">
    <source>
        <dbReference type="SMART" id="SM00918"/>
    </source>
</evidence>
<evidence type="ECO:0000256" key="5">
    <source>
        <dbReference type="ARBA" id="ARBA00023065"/>
    </source>
</evidence>
<keyword evidence="10" id="KW-0407">Ion channel</keyword>
<keyword evidence="13" id="KW-1185">Reference proteome</keyword>
<name>A0AAE0RXX2_9BIVA</name>
<dbReference type="PANTHER" id="PTHR18966">
    <property type="entry name" value="IONOTROPIC GLUTAMATE RECEPTOR"/>
    <property type="match status" value="1"/>
</dbReference>
<keyword evidence="4" id="KW-1133">Transmembrane helix</keyword>
<reference evidence="12" key="1">
    <citation type="journal article" date="2021" name="Genome Biol. Evol.">
        <title>A High-Quality Reference Genome for a Parasitic Bivalve with Doubly Uniparental Inheritance (Bivalvia: Unionida).</title>
        <authorList>
            <person name="Smith C.H."/>
        </authorList>
    </citation>
    <scope>NUCLEOTIDE SEQUENCE</scope>
    <source>
        <strain evidence="12">CHS0354</strain>
    </source>
</reference>
<dbReference type="Gene3D" id="3.40.190.10">
    <property type="entry name" value="Periplasmic binding protein-like II"/>
    <property type="match status" value="1"/>
</dbReference>
<sequence>MHPSKYHHSQKCHIKSLFFSKEKKKKYLRALKGGLEKLAYPFIVYESVFSRSLWMNPINYVSVILFWCTTCINHKLYQLYNTAVTDEALIIDTVHVIANVLQQMEPSRNNLFYGHGSNYGKSGAVSDNVYVGSNCCNCTDNPVNPRWDGQQVLASIKRVKTHGLTGNIEFDEHGMRKNYVFKVHQLEHKQRLRQVGNWTPSTRFKTQLPPTPTAPFSIPAVNRTQIITTIMAEPFVQKKRTTDKNGAPLVDGNYLEGYCIDLAKKVQEQCSTPFEYNFRLVKDGAYGNWDKDTGTWNGMIEFKNLKET</sequence>
<protein>
    <recommendedName>
        <fullName evidence="11">Ionotropic glutamate receptor L-glutamate and glycine-binding domain-containing protein</fullName>
    </recommendedName>
</protein>
<evidence type="ECO:0000313" key="12">
    <source>
        <dbReference type="EMBL" id="KAK3581634.1"/>
    </source>
</evidence>
<organism evidence="12 13">
    <name type="scientific">Potamilus streckersoni</name>
    <dbReference type="NCBI Taxonomy" id="2493646"/>
    <lineage>
        <taxon>Eukaryota</taxon>
        <taxon>Metazoa</taxon>
        <taxon>Spiralia</taxon>
        <taxon>Lophotrochozoa</taxon>
        <taxon>Mollusca</taxon>
        <taxon>Bivalvia</taxon>
        <taxon>Autobranchia</taxon>
        <taxon>Heteroconchia</taxon>
        <taxon>Palaeoheterodonta</taxon>
        <taxon>Unionida</taxon>
        <taxon>Unionoidea</taxon>
        <taxon>Unionidae</taxon>
        <taxon>Ambleminae</taxon>
        <taxon>Lampsilini</taxon>
        <taxon>Potamilus</taxon>
    </lineage>
</organism>
<dbReference type="AlphaFoldDB" id="A0AAE0RXX2"/>
<keyword evidence="3" id="KW-0812">Transmembrane</keyword>
<accession>A0AAE0RXX2</accession>
<reference evidence="12" key="3">
    <citation type="submission" date="2023-05" db="EMBL/GenBank/DDBJ databases">
        <authorList>
            <person name="Smith C.H."/>
        </authorList>
    </citation>
    <scope>NUCLEOTIDE SEQUENCE</scope>
    <source>
        <strain evidence="12">CHS0354</strain>
        <tissue evidence="12">Mantle</tissue>
    </source>
</reference>
<keyword evidence="5" id="KW-0406">Ion transport</keyword>
<feature type="domain" description="Ionotropic glutamate receptor L-glutamate and glycine-binding" evidence="11">
    <location>
        <begin position="234"/>
        <end position="304"/>
    </location>
</feature>
<evidence type="ECO:0000313" key="13">
    <source>
        <dbReference type="Proteomes" id="UP001195483"/>
    </source>
</evidence>
<comment type="caution">
    <text evidence="12">The sequence shown here is derived from an EMBL/GenBank/DDBJ whole genome shotgun (WGS) entry which is preliminary data.</text>
</comment>
<dbReference type="Pfam" id="PF01094">
    <property type="entry name" value="ANF_receptor"/>
    <property type="match status" value="1"/>
</dbReference>
<dbReference type="GO" id="GO:0016020">
    <property type="term" value="C:membrane"/>
    <property type="evidence" value="ECO:0007669"/>
    <property type="project" value="UniProtKB-SubCell"/>
</dbReference>
<keyword evidence="2" id="KW-0813">Transport</keyword>
<dbReference type="InterPro" id="IPR019594">
    <property type="entry name" value="Glu/Gly-bd"/>
</dbReference>
<dbReference type="Gene3D" id="3.40.50.2300">
    <property type="match status" value="2"/>
</dbReference>
<dbReference type="EMBL" id="JAEAOA010000890">
    <property type="protein sequence ID" value="KAK3581634.1"/>
    <property type="molecule type" value="Genomic_DNA"/>
</dbReference>
<evidence type="ECO:0000256" key="7">
    <source>
        <dbReference type="ARBA" id="ARBA00023170"/>
    </source>
</evidence>
<gene>
    <name evidence="12" type="ORF">CHS0354_014384</name>
</gene>
<dbReference type="GO" id="GO:0015276">
    <property type="term" value="F:ligand-gated monoatomic ion channel activity"/>
    <property type="evidence" value="ECO:0007669"/>
    <property type="project" value="InterPro"/>
</dbReference>
<evidence type="ECO:0000256" key="8">
    <source>
        <dbReference type="ARBA" id="ARBA00023180"/>
    </source>
</evidence>
<comment type="subcellular location">
    <subcellularLocation>
        <location evidence="1">Membrane</location>
        <topology evidence="1">Multi-pass membrane protein</topology>
    </subcellularLocation>
</comment>
<evidence type="ECO:0000256" key="1">
    <source>
        <dbReference type="ARBA" id="ARBA00004141"/>
    </source>
</evidence>
<evidence type="ECO:0000256" key="9">
    <source>
        <dbReference type="ARBA" id="ARBA00023286"/>
    </source>
</evidence>
<dbReference type="SMART" id="SM00918">
    <property type="entry name" value="Lig_chan-Glu_bd"/>
    <property type="match status" value="1"/>
</dbReference>
<dbReference type="Pfam" id="PF10613">
    <property type="entry name" value="Lig_chan-Glu_bd"/>
    <property type="match status" value="1"/>
</dbReference>
<keyword evidence="9" id="KW-1071">Ligand-gated ion channel</keyword>
<evidence type="ECO:0000256" key="10">
    <source>
        <dbReference type="ARBA" id="ARBA00023303"/>
    </source>
</evidence>
<dbReference type="InterPro" id="IPR015683">
    <property type="entry name" value="Ionotropic_Glu_rcpt"/>
</dbReference>
<keyword evidence="7" id="KW-0675">Receptor</keyword>
<dbReference type="Proteomes" id="UP001195483">
    <property type="component" value="Unassembled WGS sequence"/>
</dbReference>
<dbReference type="SUPFAM" id="SSF53850">
    <property type="entry name" value="Periplasmic binding protein-like II"/>
    <property type="match status" value="1"/>
</dbReference>
<proteinExistence type="predicted"/>
<evidence type="ECO:0000256" key="6">
    <source>
        <dbReference type="ARBA" id="ARBA00023136"/>
    </source>
</evidence>
<evidence type="ECO:0000256" key="4">
    <source>
        <dbReference type="ARBA" id="ARBA00022989"/>
    </source>
</evidence>
<evidence type="ECO:0000256" key="2">
    <source>
        <dbReference type="ARBA" id="ARBA00022448"/>
    </source>
</evidence>
<dbReference type="SUPFAM" id="SSF53822">
    <property type="entry name" value="Periplasmic binding protein-like I"/>
    <property type="match status" value="1"/>
</dbReference>